<keyword evidence="10 14" id="KW-1133">Transmembrane helix</keyword>
<evidence type="ECO:0000256" key="4">
    <source>
        <dbReference type="ARBA" id="ARBA00005420"/>
    </source>
</evidence>
<dbReference type="Pfam" id="PF03982">
    <property type="entry name" value="DAGAT"/>
    <property type="match status" value="1"/>
</dbReference>
<evidence type="ECO:0000256" key="11">
    <source>
        <dbReference type="ARBA" id="ARBA00023098"/>
    </source>
</evidence>
<dbReference type="InParanoid" id="A0A0V0R554"/>
<keyword evidence="5" id="KW-0444">Lipid biosynthesis</keyword>
<dbReference type="PANTHER" id="PTHR12317">
    <property type="entry name" value="DIACYLGLYCEROL O-ACYLTRANSFERASE"/>
    <property type="match status" value="1"/>
</dbReference>
<dbReference type="GO" id="GO:0019432">
    <property type="term" value="P:triglyceride biosynthetic process"/>
    <property type="evidence" value="ECO:0007669"/>
    <property type="project" value="TreeGrafter"/>
</dbReference>
<keyword evidence="9 14" id="KW-0256">Endoplasmic reticulum</keyword>
<comment type="caution">
    <text evidence="15">The sequence shown here is derived from an EMBL/GenBank/DDBJ whole genome shotgun (WGS) entry which is preliminary data.</text>
</comment>
<accession>A0A0V0R554</accession>
<dbReference type="EMBL" id="LDAU01000051">
    <property type="protein sequence ID" value="KRX09352.1"/>
    <property type="molecule type" value="Genomic_DNA"/>
</dbReference>
<keyword evidence="13" id="KW-0012">Acyltransferase</keyword>
<evidence type="ECO:0000313" key="15">
    <source>
        <dbReference type="EMBL" id="KRX09352.1"/>
    </source>
</evidence>
<comment type="pathway">
    <text evidence="3">Lipid metabolism.</text>
</comment>
<keyword evidence="16" id="KW-1185">Reference proteome</keyword>
<keyword evidence="12 14" id="KW-0472">Membrane</keyword>
<evidence type="ECO:0000256" key="9">
    <source>
        <dbReference type="ARBA" id="ARBA00022824"/>
    </source>
</evidence>
<evidence type="ECO:0000256" key="7">
    <source>
        <dbReference type="ARBA" id="ARBA00022692"/>
    </source>
</evidence>
<comment type="subcellular location">
    <subcellularLocation>
        <location evidence="1 14">Endoplasmic reticulum membrane</location>
        <topology evidence="1 14">Multi-pass membrane protein</topology>
    </subcellularLocation>
</comment>
<keyword evidence="6 14" id="KW-0808">Transferase</keyword>
<dbReference type="EC" id="2.3.1.-" evidence="14"/>
<dbReference type="CDD" id="cd07987">
    <property type="entry name" value="LPLAT_MGAT-like"/>
    <property type="match status" value="1"/>
</dbReference>
<proteinExistence type="inferred from homology"/>
<evidence type="ECO:0000256" key="2">
    <source>
        <dbReference type="ARBA" id="ARBA00004771"/>
    </source>
</evidence>
<dbReference type="AlphaFoldDB" id="A0A0V0R554"/>
<protein>
    <recommendedName>
        <fullName evidence="14">Acyltransferase</fullName>
        <ecNumber evidence="14">2.3.1.-</ecNumber>
    </recommendedName>
</protein>
<comment type="caution">
    <text evidence="14">Lacks conserved residue(s) required for the propagation of feature annotation.</text>
</comment>
<evidence type="ECO:0000313" key="16">
    <source>
        <dbReference type="Proteomes" id="UP000054937"/>
    </source>
</evidence>
<organism evidence="15 16">
    <name type="scientific">Pseudocohnilembus persalinus</name>
    <name type="common">Ciliate</name>
    <dbReference type="NCBI Taxonomy" id="266149"/>
    <lineage>
        <taxon>Eukaryota</taxon>
        <taxon>Sar</taxon>
        <taxon>Alveolata</taxon>
        <taxon>Ciliophora</taxon>
        <taxon>Intramacronucleata</taxon>
        <taxon>Oligohymenophorea</taxon>
        <taxon>Scuticociliatia</taxon>
        <taxon>Philasterida</taxon>
        <taxon>Pseudocohnilembidae</taxon>
        <taxon>Pseudocohnilembus</taxon>
    </lineage>
</organism>
<keyword evidence="7 14" id="KW-0812">Transmembrane</keyword>
<dbReference type="InterPro" id="IPR007130">
    <property type="entry name" value="DAGAT"/>
</dbReference>
<evidence type="ECO:0000256" key="14">
    <source>
        <dbReference type="RuleBase" id="RU367023"/>
    </source>
</evidence>
<dbReference type="GO" id="GO:0004144">
    <property type="term" value="F:diacylglycerol O-acyltransferase activity"/>
    <property type="evidence" value="ECO:0007669"/>
    <property type="project" value="TreeGrafter"/>
</dbReference>
<gene>
    <name evidence="15" type="ORF">PPERSA_04658</name>
</gene>
<evidence type="ECO:0000256" key="6">
    <source>
        <dbReference type="ARBA" id="ARBA00022679"/>
    </source>
</evidence>
<evidence type="ECO:0000256" key="5">
    <source>
        <dbReference type="ARBA" id="ARBA00022516"/>
    </source>
</evidence>
<evidence type="ECO:0000256" key="12">
    <source>
        <dbReference type="ARBA" id="ARBA00023136"/>
    </source>
</evidence>
<dbReference type="GO" id="GO:0006071">
    <property type="term" value="P:glycerol metabolic process"/>
    <property type="evidence" value="ECO:0007669"/>
    <property type="project" value="UniProtKB-KW"/>
</dbReference>
<dbReference type="Proteomes" id="UP000054937">
    <property type="component" value="Unassembled WGS sequence"/>
</dbReference>
<dbReference type="OrthoDB" id="264532at2759"/>
<sequence length="327" mass="38264">MEQKEEENKIVYEKTNQINQRRIAKLLGFSIVNGAAVITVSYVLYLINQIVFKKNYKALIIYGILQMHAGFIARKNEVVYKIFSFFDLQNWCNSTKIICEEKVDKEGVLFCWMPHSFMCFNAWFSRFNENSPFYGSLLLGSRMSIKTPIFGSFLQWLGLTGADPDNTQDLMNQRKNVNLVPGGFEEATASHPKQYRLYINDRKGFIKYALQYGYKIHPVFVFNENKGYKSSDILMNLRLKLNKLKLPGVLMFSRYISFPEKDIDNVIVVGRHIEMPKIDNPTQQEIDKYHSIYLMRVKQIFEKNVDKYDPGAELKFWGESKFVRPKL</sequence>
<name>A0A0V0R554_PSEPJ</name>
<evidence type="ECO:0000256" key="1">
    <source>
        <dbReference type="ARBA" id="ARBA00004477"/>
    </source>
</evidence>
<dbReference type="PANTHER" id="PTHR12317:SF0">
    <property type="entry name" value="ACYLTRANSFERASE"/>
    <property type="match status" value="1"/>
</dbReference>
<evidence type="ECO:0000256" key="8">
    <source>
        <dbReference type="ARBA" id="ARBA00022798"/>
    </source>
</evidence>
<comment type="similarity">
    <text evidence="4 14">Belongs to the diacylglycerol acyltransferase family.</text>
</comment>
<keyword evidence="8" id="KW-0319">Glycerol metabolism</keyword>
<evidence type="ECO:0000256" key="10">
    <source>
        <dbReference type="ARBA" id="ARBA00022989"/>
    </source>
</evidence>
<evidence type="ECO:0000256" key="13">
    <source>
        <dbReference type="ARBA" id="ARBA00023315"/>
    </source>
</evidence>
<keyword evidence="11" id="KW-0443">Lipid metabolism</keyword>
<feature type="transmembrane region" description="Helical" evidence="14">
    <location>
        <begin position="26"/>
        <end position="47"/>
    </location>
</feature>
<evidence type="ECO:0000256" key="3">
    <source>
        <dbReference type="ARBA" id="ARBA00005189"/>
    </source>
</evidence>
<reference evidence="15 16" key="1">
    <citation type="journal article" date="2015" name="Sci. Rep.">
        <title>Genome of the facultative scuticociliatosis pathogen Pseudocohnilembus persalinus provides insight into its virulence through horizontal gene transfer.</title>
        <authorList>
            <person name="Xiong J."/>
            <person name="Wang G."/>
            <person name="Cheng J."/>
            <person name="Tian M."/>
            <person name="Pan X."/>
            <person name="Warren A."/>
            <person name="Jiang C."/>
            <person name="Yuan D."/>
            <person name="Miao W."/>
        </authorList>
    </citation>
    <scope>NUCLEOTIDE SEQUENCE [LARGE SCALE GENOMIC DNA]</scope>
    <source>
        <strain evidence="15">36N120E</strain>
    </source>
</reference>
<dbReference type="GO" id="GO:0005789">
    <property type="term" value="C:endoplasmic reticulum membrane"/>
    <property type="evidence" value="ECO:0007669"/>
    <property type="project" value="UniProtKB-SubCell"/>
</dbReference>
<comment type="pathway">
    <text evidence="2">Glycerolipid metabolism; triacylglycerol biosynthesis.</text>
</comment>